<protein>
    <recommendedName>
        <fullName evidence="4">DUF456 domain-containing protein</fullName>
    </recommendedName>
</protein>
<dbReference type="PANTHER" id="PTHR39165:SF1">
    <property type="entry name" value="DUF456 DOMAIN-CONTAINING PROTEIN"/>
    <property type="match status" value="1"/>
</dbReference>
<feature type="transmembrane region" description="Helical" evidence="1">
    <location>
        <begin position="128"/>
        <end position="158"/>
    </location>
</feature>
<dbReference type="Proteomes" id="UP000011550">
    <property type="component" value="Unassembled WGS sequence"/>
</dbReference>
<name>M0IE66_9EURY</name>
<dbReference type="PATRIC" id="fig|662479.7.peg.2241"/>
<evidence type="ECO:0008006" key="4">
    <source>
        <dbReference type="Google" id="ProtNLM"/>
    </source>
</evidence>
<gene>
    <name evidence="2" type="ORF">C440_11048</name>
</gene>
<keyword evidence="3" id="KW-1185">Reference proteome</keyword>
<organism evidence="2 3">
    <name type="scientific">Haloferax mucosum ATCC BAA-1512</name>
    <dbReference type="NCBI Taxonomy" id="662479"/>
    <lineage>
        <taxon>Archaea</taxon>
        <taxon>Methanobacteriati</taxon>
        <taxon>Methanobacteriota</taxon>
        <taxon>Stenosarchaea group</taxon>
        <taxon>Halobacteria</taxon>
        <taxon>Halobacteriales</taxon>
        <taxon>Haloferacaceae</taxon>
        <taxon>Haloferax</taxon>
    </lineage>
</organism>
<dbReference type="Pfam" id="PF04306">
    <property type="entry name" value="DUF456"/>
    <property type="match status" value="1"/>
</dbReference>
<proteinExistence type="predicted"/>
<dbReference type="InterPro" id="IPR007403">
    <property type="entry name" value="DUF456"/>
</dbReference>
<feature type="transmembrane region" description="Helical" evidence="1">
    <location>
        <begin position="84"/>
        <end position="116"/>
    </location>
</feature>
<keyword evidence="1" id="KW-0472">Membrane</keyword>
<dbReference type="STRING" id="662479.C440_11048"/>
<keyword evidence="1" id="KW-1133">Transmembrane helix</keyword>
<dbReference type="AlphaFoldDB" id="M0IE66"/>
<dbReference type="PANTHER" id="PTHR39165">
    <property type="entry name" value="IG HYPOTHETICAL 17883"/>
    <property type="match status" value="1"/>
</dbReference>
<dbReference type="OrthoDB" id="206263at2157"/>
<sequence>MDVFFWIALALLVLGVIGSVLPLLPGALLSVVGVLVYWWSTGFSDPGLFGLVSLLFVGVVALVTDYGAGIFAARFGGASTTTSLLAGVVGFVLMFLLGPIGIFVGVAGTVFAVEYYHNEDVEASGRRALYATVGVFASSVVQALLTLSMLVGFVLVVAF</sequence>
<dbReference type="EMBL" id="AOLN01000013">
    <property type="protein sequence ID" value="ELZ94153.1"/>
    <property type="molecule type" value="Genomic_DNA"/>
</dbReference>
<accession>M0IE66</accession>
<comment type="caution">
    <text evidence="2">The sequence shown here is derived from an EMBL/GenBank/DDBJ whole genome shotgun (WGS) entry which is preliminary data.</text>
</comment>
<evidence type="ECO:0000313" key="3">
    <source>
        <dbReference type="Proteomes" id="UP000011550"/>
    </source>
</evidence>
<reference evidence="2 3" key="1">
    <citation type="journal article" date="2014" name="PLoS Genet.">
        <title>Phylogenetically driven sequencing of extremely halophilic archaea reveals strategies for static and dynamic osmo-response.</title>
        <authorList>
            <person name="Becker E.A."/>
            <person name="Seitzer P.M."/>
            <person name="Tritt A."/>
            <person name="Larsen D."/>
            <person name="Krusor M."/>
            <person name="Yao A.I."/>
            <person name="Wu D."/>
            <person name="Madern D."/>
            <person name="Eisen J.A."/>
            <person name="Darling A.E."/>
            <person name="Facciotti M.T."/>
        </authorList>
    </citation>
    <scope>NUCLEOTIDE SEQUENCE [LARGE SCALE GENOMIC DNA]</scope>
    <source>
        <strain evidence="2 3">ATCC BAA-1512</strain>
    </source>
</reference>
<dbReference type="RefSeq" id="WP_008320521.1">
    <property type="nucleotide sequence ID" value="NZ_AOLN01000013.1"/>
</dbReference>
<evidence type="ECO:0000256" key="1">
    <source>
        <dbReference type="SAM" id="Phobius"/>
    </source>
</evidence>
<keyword evidence="1" id="KW-0812">Transmembrane</keyword>
<feature type="transmembrane region" description="Helical" evidence="1">
    <location>
        <begin position="51"/>
        <end position="72"/>
    </location>
</feature>
<feature type="transmembrane region" description="Helical" evidence="1">
    <location>
        <begin position="6"/>
        <end position="39"/>
    </location>
</feature>
<evidence type="ECO:0000313" key="2">
    <source>
        <dbReference type="EMBL" id="ELZ94153.1"/>
    </source>
</evidence>